<dbReference type="Gene3D" id="3.30.70.20">
    <property type="match status" value="1"/>
</dbReference>
<dbReference type="Gene3D" id="3.40.50.720">
    <property type="entry name" value="NAD(P)-binding Rossmann-like Domain"/>
    <property type="match status" value="2"/>
</dbReference>
<evidence type="ECO:0000256" key="1">
    <source>
        <dbReference type="ARBA" id="ARBA00001974"/>
    </source>
</evidence>
<dbReference type="Pfam" id="PF13450">
    <property type="entry name" value="NAD_binding_8"/>
    <property type="match status" value="1"/>
</dbReference>
<evidence type="ECO:0000313" key="12">
    <source>
        <dbReference type="EMBL" id="WNY24616.1"/>
    </source>
</evidence>
<dbReference type="PROSITE" id="PS00198">
    <property type="entry name" value="4FE4S_FER_1"/>
    <property type="match status" value="3"/>
</dbReference>
<keyword evidence="4 10" id="KW-0285">Flavoprotein</keyword>
<comment type="function">
    <text evidence="10">Part of a complex that catalyzes the reversible reduction of CoM-S-S-CoB to the thiol-coenzymes H-S-CoM (coenzyme M) and H-S-CoB (coenzyme B).</text>
</comment>
<name>A0AA96VAP4_9EURY</name>
<evidence type="ECO:0000256" key="9">
    <source>
        <dbReference type="ARBA" id="ARBA00023014"/>
    </source>
</evidence>
<keyword evidence="13" id="KW-1185">Reference proteome</keyword>
<accession>A0AA96VAP4</accession>
<dbReference type="GO" id="GO:0046872">
    <property type="term" value="F:metal ion binding"/>
    <property type="evidence" value="ECO:0007669"/>
    <property type="project" value="UniProtKB-KW"/>
</dbReference>
<dbReference type="SUPFAM" id="SSF54862">
    <property type="entry name" value="4Fe-4S ferredoxins"/>
    <property type="match status" value="1"/>
</dbReference>
<evidence type="ECO:0000256" key="10">
    <source>
        <dbReference type="RuleBase" id="RU366072"/>
    </source>
</evidence>
<evidence type="ECO:0000256" key="4">
    <source>
        <dbReference type="ARBA" id="ARBA00022630"/>
    </source>
</evidence>
<dbReference type="EMBL" id="CP131060">
    <property type="protein sequence ID" value="WNY24616.1"/>
    <property type="molecule type" value="Genomic_DNA"/>
</dbReference>
<keyword evidence="9 10" id="KW-0411">Iron-sulfur</keyword>
<dbReference type="InterPro" id="IPR017896">
    <property type="entry name" value="4Fe4S_Fe-S-bd"/>
</dbReference>
<dbReference type="RefSeq" id="WP_338102699.1">
    <property type="nucleotide sequence ID" value="NZ_CP131060.1"/>
</dbReference>
<comment type="pathway">
    <text evidence="10">Cofactor metabolism; coenzyme M-coenzyme B heterodisulfide reduction; coenzyme B and coenzyme M from coenzyme M-coenzyme B heterodisulfide: step 1/1.</text>
</comment>
<comment type="cofactor">
    <cofactor evidence="1 10">
        <name>FAD</name>
        <dbReference type="ChEBI" id="CHEBI:57692"/>
    </cofactor>
</comment>
<feature type="domain" description="4Fe-4S ferredoxin-type" evidence="11">
    <location>
        <begin position="969"/>
        <end position="998"/>
    </location>
</feature>
<dbReference type="Proteomes" id="UP001303587">
    <property type="component" value="Chromosome"/>
</dbReference>
<feature type="domain" description="4Fe-4S ferredoxin-type" evidence="11">
    <location>
        <begin position="154"/>
        <end position="188"/>
    </location>
</feature>
<sequence>MADNNTTGVSGAVGAVAVIGGGIAGVQSALDLANSGYRVYLIESKPSIGGIMAQLDKTFPTLDCSACILSPKLVEASRHPNIQLMTYSEVVGLSGDVGNFTLSVKKKSRYIDPDKCVGCGDCIAKCPKKVDDEFEEGLSKRKAIYFQFTQAIPKIVTIDPENCLMIQKGKCGNCKKVCQRDAVNYELEDEVVDIPVGAVIMATGFKAFDPKLLEAYRFDHPDVVTALQFERYTNASGPFGGHIQTSKGVLPKKIAFIQCIGSRNPEIKKAYCSSVCCTYAVKQSRLIKDHHPEVDVAIFNIDLRTFGKGYEEFALRARDENGVRFINSRPSGVDVRDDGTLYLRYEGKDGEVAKEDFDLIVLSVGLDTPASTRELANILNVDLDNYGFVKTAVESPTETSKKGIFTAGVAQGPKDIPESVAQASGAASKAGALLNSARKSLEIVVEIAPETPVSGDPRIGVIVCRCGTNIGSVVDVPAVVEYASTLPDVIIAKEEMYSCADDTQGRILEMIRDYNLNRFIVAACTPRTHEPLFQQTCQEAGMNPWLFEFANIREHCSWIHHDNPEKATAKAKDLVRQAAGKVRYYTPLYSQKLSLVHNAVVLGGGVAGLTVANELAANGYNVDLIEKTDKLGGTIRPLQSYAPILDPIIKAATTHPKIRIHYNSVMEDVSGAVGNFSGKIITDDGGKTTISDIDFGVIVIATGAHELRQEGLFGYKENPIVRTQLEFKEMIDKKEGSWKDLIFIQCAGSRNKERPYCSRICCTNSVKNAIQYKEQHPDAEIYILYRDIRTYGMYEESYTKAREMGIHFLMYDENEPPVVDGNVVKFHDLTTRLDFELPADCVILSAATIAEEGNHDVGPMMKVPLDKNGFFLEVHPKLRPVDFGTDGVFVCGLAQSPKFCEETISQAQAAASRACTILSREFLESPAEVSRVNIDVCVGCGACKDVCPYHAITLEEQIVTKKGLSFKAIRSVINPAACKGCGCCTMACPTAAIEQGHFENKQLLSQVKSVFYFEEEVN</sequence>
<comment type="cofactor">
    <cofactor evidence="10">
        <name>[4Fe-4S] cluster</name>
        <dbReference type="ChEBI" id="CHEBI:49883"/>
    </cofactor>
</comment>
<dbReference type="Pfam" id="PF12838">
    <property type="entry name" value="Fer4_7"/>
    <property type="match status" value="1"/>
</dbReference>
<dbReference type="Pfam" id="PF00037">
    <property type="entry name" value="Fer4"/>
    <property type="match status" value="1"/>
</dbReference>
<reference evidence="12 13" key="1">
    <citation type="submission" date="2023-07" db="EMBL/GenBank/DDBJ databases">
        <title>Closed genoem sequence of Methanosarcinaceae archaeon Ac7.</title>
        <authorList>
            <person name="Poehlein A."/>
            <person name="Protasov E."/>
            <person name="Platt K."/>
            <person name="Reeh H."/>
            <person name="Daniel R."/>
            <person name="Brune A."/>
        </authorList>
    </citation>
    <scope>NUCLEOTIDE SEQUENCE [LARGE SCALE GENOMIC DNA]</scope>
    <source>
        <strain evidence="12 13">Ac7</strain>
    </source>
</reference>
<dbReference type="GO" id="GO:0016491">
    <property type="term" value="F:oxidoreductase activity"/>
    <property type="evidence" value="ECO:0007669"/>
    <property type="project" value="UniProtKB-UniRule"/>
</dbReference>
<evidence type="ECO:0000313" key="13">
    <source>
        <dbReference type="Proteomes" id="UP001303587"/>
    </source>
</evidence>
<dbReference type="SUPFAM" id="SSF51905">
    <property type="entry name" value="FAD/NAD(P)-binding domain"/>
    <property type="match status" value="2"/>
</dbReference>
<dbReference type="Pfam" id="PF07992">
    <property type="entry name" value="Pyr_redox_2"/>
    <property type="match status" value="1"/>
</dbReference>
<evidence type="ECO:0000256" key="6">
    <source>
        <dbReference type="ARBA" id="ARBA00022827"/>
    </source>
</evidence>
<keyword evidence="8 10" id="KW-0408">Iron</keyword>
<dbReference type="InterPro" id="IPR036188">
    <property type="entry name" value="FAD/NAD-bd_sf"/>
</dbReference>
<dbReference type="InterPro" id="IPR023753">
    <property type="entry name" value="FAD/NAD-binding_dom"/>
</dbReference>
<proteinExistence type="inferred from homology"/>
<dbReference type="Gene3D" id="3.30.70.3270">
    <property type="match status" value="1"/>
</dbReference>
<gene>
    <name evidence="12" type="primary">mnmC</name>
    <name evidence="12" type="ORF">MsAc7_01380</name>
</gene>
<evidence type="ECO:0000256" key="5">
    <source>
        <dbReference type="ARBA" id="ARBA00022723"/>
    </source>
</evidence>
<keyword evidence="5 10" id="KW-0479">Metal-binding</keyword>
<dbReference type="GeneID" id="89229265"/>
<dbReference type="AlphaFoldDB" id="A0AA96VAP4"/>
<dbReference type="PANTHER" id="PTHR43498">
    <property type="entry name" value="FERREDOXIN:COB-COM HETERODISULFIDE REDUCTASE SUBUNIT A"/>
    <property type="match status" value="1"/>
</dbReference>
<feature type="domain" description="4Fe-4S ferredoxin-type" evidence="11">
    <location>
        <begin position="107"/>
        <end position="137"/>
    </location>
</feature>
<evidence type="ECO:0000256" key="8">
    <source>
        <dbReference type="ARBA" id="ARBA00023004"/>
    </source>
</evidence>
<organism evidence="12 13">
    <name type="scientific">Methanolapillus millepedarum</name>
    <dbReference type="NCBI Taxonomy" id="3028296"/>
    <lineage>
        <taxon>Archaea</taxon>
        <taxon>Methanobacteriati</taxon>
        <taxon>Methanobacteriota</taxon>
        <taxon>Stenosarchaea group</taxon>
        <taxon>Methanomicrobia</taxon>
        <taxon>Methanosarcinales</taxon>
        <taxon>Methanosarcinaceae</taxon>
        <taxon>Methanolapillus</taxon>
    </lineage>
</organism>
<keyword evidence="6 10" id="KW-0274">FAD</keyword>
<comment type="subunit">
    <text evidence="10">The ferredoxin:CoB-CoM heterodisulfide reductase is composed of three subunits; HdrA, HdrB and HdrC.</text>
</comment>
<feature type="domain" description="4Fe-4S ferredoxin-type" evidence="11">
    <location>
        <begin position="928"/>
        <end position="957"/>
    </location>
</feature>
<evidence type="ECO:0000259" key="11">
    <source>
        <dbReference type="PROSITE" id="PS51379"/>
    </source>
</evidence>
<comment type="similarity">
    <text evidence="2 10">Belongs to the HdrA family.</text>
</comment>
<dbReference type="EC" id="1.8.-.-" evidence="10"/>
<dbReference type="GO" id="GO:0008168">
    <property type="term" value="F:methyltransferase activity"/>
    <property type="evidence" value="ECO:0007669"/>
    <property type="project" value="UniProtKB-KW"/>
</dbReference>
<evidence type="ECO:0000256" key="7">
    <source>
        <dbReference type="ARBA" id="ARBA00023002"/>
    </source>
</evidence>
<dbReference type="InterPro" id="IPR017900">
    <property type="entry name" value="4Fe4S_Fe_S_CS"/>
</dbReference>
<keyword evidence="12" id="KW-0489">Methyltransferase</keyword>
<keyword evidence="3 10" id="KW-0004">4Fe-4S</keyword>
<dbReference type="PROSITE" id="PS51379">
    <property type="entry name" value="4FE4S_FER_2"/>
    <property type="match status" value="4"/>
</dbReference>
<protein>
    <recommendedName>
        <fullName evidence="10">CoB--CoM heterodisulfide reductase iron-sulfur subunit A</fullName>
        <ecNumber evidence="10">1.8.-.-</ecNumber>
    </recommendedName>
</protein>
<dbReference type="InterPro" id="IPR039650">
    <property type="entry name" value="HdrA-like"/>
</dbReference>
<keyword evidence="12" id="KW-0808">Transferase</keyword>
<dbReference type="GO" id="GO:0032259">
    <property type="term" value="P:methylation"/>
    <property type="evidence" value="ECO:0007669"/>
    <property type="project" value="UniProtKB-KW"/>
</dbReference>
<evidence type="ECO:0000256" key="3">
    <source>
        <dbReference type="ARBA" id="ARBA00022485"/>
    </source>
</evidence>
<dbReference type="PANTHER" id="PTHR43498:SF1">
    <property type="entry name" value="COB--COM HETERODISULFIDE REDUCTASE IRON-SULFUR SUBUNIT A"/>
    <property type="match status" value="1"/>
</dbReference>
<evidence type="ECO:0000256" key="2">
    <source>
        <dbReference type="ARBA" id="ARBA00006561"/>
    </source>
</evidence>
<dbReference type="GO" id="GO:0051539">
    <property type="term" value="F:4 iron, 4 sulfur cluster binding"/>
    <property type="evidence" value="ECO:0007669"/>
    <property type="project" value="UniProtKB-UniRule"/>
</dbReference>
<keyword evidence="7 10" id="KW-0560">Oxidoreductase</keyword>